<dbReference type="EMBL" id="LAQL01000006">
    <property type="protein sequence ID" value="KLN60968.1"/>
    <property type="molecule type" value="Genomic_DNA"/>
</dbReference>
<evidence type="ECO:0000259" key="3">
    <source>
        <dbReference type="PROSITE" id="PS50405"/>
    </source>
</evidence>
<dbReference type="PROSITE" id="PS50405">
    <property type="entry name" value="GST_CTER"/>
    <property type="match status" value="1"/>
</dbReference>
<feature type="domain" description="GST N-terminal" evidence="2">
    <location>
        <begin position="1"/>
        <end position="81"/>
    </location>
</feature>
<keyword evidence="5" id="KW-1185">Reference proteome</keyword>
<evidence type="ECO:0000259" key="2">
    <source>
        <dbReference type="PROSITE" id="PS50404"/>
    </source>
</evidence>
<dbReference type="PANTHER" id="PTHR44051">
    <property type="entry name" value="GLUTATHIONE S-TRANSFERASE-RELATED"/>
    <property type="match status" value="1"/>
</dbReference>
<evidence type="ECO:0000313" key="4">
    <source>
        <dbReference type="EMBL" id="KLN60968.1"/>
    </source>
</evidence>
<dbReference type="GO" id="GO:0016740">
    <property type="term" value="F:transferase activity"/>
    <property type="evidence" value="ECO:0007669"/>
    <property type="project" value="UniProtKB-KW"/>
</dbReference>
<evidence type="ECO:0000256" key="1">
    <source>
        <dbReference type="RuleBase" id="RU003494"/>
    </source>
</evidence>
<organism evidence="4 5">
    <name type="scientific">Kiloniella spongiae</name>
    <dbReference type="NCBI Taxonomy" id="1489064"/>
    <lineage>
        <taxon>Bacteria</taxon>
        <taxon>Pseudomonadati</taxon>
        <taxon>Pseudomonadota</taxon>
        <taxon>Alphaproteobacteria</taxon>
        <taxon>Rhodospirillales</taxon>
        <taxon>Kiloniellaceae</taxon>
        <taxon>Kiloniella</taxon>
    </lineage>
</organism>
<keyword evidence="4" id="KW-0808">Transferase</keyword>
<feature type="domain" description="GST C-terminal" evidence="3">
    <location>
        <begin position="87"/>
        <end position="203"/>
    </location>
</feature>
<dbReference type="PROSITE" id="PS50404">
    <property type="entry name" value="GST_NTER"/>
    <property type="match status" value="1"/>
</dbReference>
<dbReference type="InterPro" id="IPR040079">
    <property type="entry name" value="Glutathione_S-Trfase"/>
</dbReference>
<dbReference type="Gene3D" id="3.40.30.10">
    <property type="entry name" value="Glutaredoxin"/>
    <property type="match status" value="1"/>
</dbReference>
<dbReference type="NCBIfam" id="NF007831">
    <property type="entry name" value="PRK10542.1"/>
    <property type="match status" value="1"/>
</dbReference>
<dbReference type="PANTHER" id="PTHR44051:SF8">
    <property type="entry name" value="GLUTATHIONE S-TRANSFERASE GSTA"/>
    <property type="match status" value="1"/>
</dbReference>
<dbReference type="SFLD" id="SFLDG01150">
    <property type="entry name" value="Main.1:_Beta-like"/>
    <property type="match status" value="1"/>
</dbReference>
<dbReference type="InterPro" id="IPR036249">
    <property type="entry name" value="Thioredoxin-like_sf"/>
</dbReference>
<dbReference type="InterPro" id="IPR004045">
    <property type="entry name" value="Glutathione_S-Trfase_N"/>
</dbReference>
<dbReference type="CDD" id="cd03188">
    <property type="entry name" value="GST_C_Beta"/>
    <property type="match status" value="1"/>
</dbReference>
<dbReference type="RefSeq" id="WP_047764179.1">
    <property type="nucleotide sequence ID" value="NZ_LAQL01000006.1"/>
</dbReference>
<comment type="similarity">
    <text evidence="1">Belongs to the GST superfamily.</text>
</comment>
<dbReference type="InterPro" id="IPR036282">
    <property type="entry name" value="Glutathione-S-Trfase_C_sf"/>
</dbReference>
<dbReference type="Proteomes" id="UP000035444">
    <property type="component" value="Unassembled WGS sequence"/>
</dbReference>
<proteinExistence type="inferred from homology"/>
<reference evidence="4 5" key="1">
    <citation type="submission" date="2015-03" db="EMBL/GenBank/DDBJ databases">
        <title>Genome Sequence of Kiloniella spongiae MEBiC09566, isolated from a marine sponge.</title>
        <authorList>
            <person name="Shao Z."/>
            <person name="Wang L."/>
            <person name="Li X."/>
        </authorList>
    </citation>
    <scope>NUCLEOTIDE SEQUENCE [LARGE SCALE GENOMIC DNA]</scope>
    <source>
        <strain evidence="4 5">MEBiC09566</strain>
    </source>
</reference>
<protein>
    <submittedName>
        <fullName evidence="4">Glutathione S-transferase</fullName>
    </submittedName>
</protein>
<dbReference type="InterPro" id="IPR010987">
    <property type="entry name" value="Glutathione-S-Trfase_C-like"/>
</dbReference>
<dbReference type="SFLD" id="SFLDS00019">
    <property type="entry name" value="Glutathione_Transferase_(cytos"/>
    <property type="match status" value="1"/>
</dbReference>
<dbReference type="STRING" id="1489064.WH96_11085"/>
<dbReference type="SUPFAM" id="SSF47616">
    <property type="entry name" value="GST C-terminal domain-like"/>
    <property type="match status" value="1"/>
</dbReference>
<gene>
    <name evidence="4" type="ORF">WH96_11085</name>
</gene>
<dbReference type="CDD" id="cd03057">
    <property type="entry name" value="GST_N_Beta"/>
    <property type="match status" value="1"/>
</dbReference>
<dbReference type="PATRIC" id="fig|1489064.4.peg.3521"/>
<accession>A0A0H2MF40</accession>
<dbReference type="SUPFAM" id="SSF52833">
    <property type="entry name" value="Thioredoxin-like"/>
    <property type="match status" value="1"/>
</dbReference>
<dbReference type="InterPro" id="IPR004046">
    <property type="entry name" value="GST_C"/>
</dbReference>
<dbReference type="Gene3D" id="1.20.1050.10">
    <property type="match status" value="1"/>
</dbReference>
<sequence length="203" mass="22028">MKLFYKPGACPLASHIILHEVGATFEIEEVDTDAGLTKSGQNYKAINSKGYVPALQLETGEILTEGASILQYIAGQYPEKGLVPKAGTVATARMQEYLNYTSAELHKAFSPLFLASSTDGEKQAAIVNVGTKFDYLNNLFSDGRTYLLGDQFSVADAYMFVVSNWSNFVGVELAKWPNVAAFVERVAKRPSSQAAMRAEGLLG</sequence>
<comment type="caution">
    <text evidence="4">The sequence shown here is derived from an EMBL/GenBank/DDBJ whole genome shotgun (WGS) entry which is preliminary data.</text>
</comment>
<dbReference type="Pfam" id="PF02798">
    <property type="entry name" value="GST_N"/>
    <property type="match status" value="1"/>
</dbReference>
<name>A0A0H2MF40_9PROT</name>
<dbReference type="SFLD" id="SFLDG00358">
    <property type="entry name" value="Main_(cytGST)"/>
    <property type="match status" value="1"/>
</dbReference>
<dbReference type="Pfam" id="PF00043">
    <property type="entry name" value="GST_C"/>
    <property type="match status" value="1"/>
</dbReference>
<evidence type="ECO:0000313" key="5">
    <source>
        <dbReference type="Proteomes" id="UP000035444"/>
    </source>
</evidence>
<dbReference type="OrthoDB" id="7583243at2"/>
<dbReference type="AlphaFoldDB" id="A0A0H2MF40"/>